<dbReference type="NCBIfam" id="TIGR00268">
    <property type="entry name" value="ATP-dependent sacrificial sulfur transferase LarE"/>
    <property type="match status" value="1"/>
</dbReference>
<sequence>MTTAPPLDETTAGRLAAMRQALEGVDRLGVAFSGGVDSAVLLAAATRWLGRDRVRAVLAVSPSLAADERAIAHEVADRIGVELIEISTREGDREGYVRNGPDRCYFCKHELFTVIDDTVAAAHGLTAIAYGENADDALRRDRPGSRAATEHGVLRPLADAGLTKAEVRAVARVWGLQVAEKPAAPCLASRIPHFTTVTPWRLHQIEEAERVLRHAGFRDCRVRHHGATARIEVPADELSKFDDDGLKDVVTQGVRAVGFDDVQIDPEGLKSGAFTLAVLDGEAQQGRRHG</sequence>
<accession>A0A839NG81</accession>
<dbReference type="GO" id="GO:0004066">
    <property type="term" value="F:asparagine synthase (glutamine-hydrolyzing) activity"/>
    <property type="evidence" value="ECO:0007669"/>
    <property type="project" value="InterPro"/>
</dbReference>
<dbReference type="Proteomes" id="UP000559182">
    <property type="component" value="Unassembled WGS sequence"/>
</dbReference>
<protein>
    <recommendedName>
        <fullName evidence="2">Asparagine synthetase domain-containing protein</fullName>
    </recommendedName>
</protein>
<dbReference type="GO" id="GO:0006529">
    <property type="term" value="P:asparagine biosynthetic process"/>
    <property type="evidence" value="ECO:0007669"/>
    <property type="project" value="InterPro"/>
</dbReference>
<dbReference type="SUPFAM" id="SSF52402">
    <property type="entry name" value="Adenine nucleotide alpha hydrolases-like"/>
    <property type="match status" value="1"/>
</dbReference>
<dbReference type="Pfam" id="PF00733">
    <property type="entry name" value="Asn_synthase"/>
    <property type="match status" value="1"/>
</dbReference>
<proteinExistence type="predicted"/>
<dbReference type="InterPro" id="IPR052188">
    <property type="entry name" value="Ni-pincer_cofactor_biosynth"/>
</dbReference>
<dbReference type="InterPro" id="IPR001962">
    <property type="entry name" value="Asn_synthase"/>
</dbReference>
<dbReference type="AlphaFoldDB" id="A0A839NG81"/>
<dbReference type="Gene3D" id="3.40.50.620">
    <property type="entry name" value="HUPs"/>
    <property type="match status" value="1"/>
</dbReference>
<dbReference type="EMBL" id="JACHVQ010000006">
    <property type="protein sequence ID" value="MBB2894616.1"/>
    <property type="molecule type" value="Genomic_DNA"/>
</dbReference>
<dbReference type="RefSeq" id="WP_343066085.1">
    <property type="nucleotide sequence ID" value="NZ_JACHVQ010000006.1"/>
</dbReference>
<dbReference type="PIRSF" id="PIRSF006661">
    <property type="entry name" value="PP-lp_UCP006661"/>
    <property type="match status" value="1"/>
</dbReference>
<dbReference type="InterPro" id="IPR014729">
    <property type="entry name" value="Rossmann-like_a/b/a_fold"/>
</dbReference>
<dbReference type="InterPro" id="IPR005232">
    <property type="entry name" value="LarE"/>
</dbReference>
<feature type="domain" description="Asparagine synthetase" evidence="2">
    <location>
        <begin position="17"/>
        <end position="92"/>
    </location>
</feature>
<keyword evidence="4" id="KW-1185">Reference proteome</keyword>
<name>A0A839NG81_9MICO</name>
<reference evidence="3 4" key="1">
    <citation type="submission" date="2020-08" db="EMBL/GenBank/DDBJ databases">
        <title>Sequencing the genomes of 1000 actinobacteria strains.</title>
        <authorList>
            <person name="Klenk H.-P."/>
        </authorList>
    </citation>
    <scope>NUCLEOTIDE SEQUENCE [LARGE SCALE GENOMIC DNA]</scope>
    <source>
        <strain evidence="3 4">DSM 105369</strain>
    </source>
</reference>
<dbReference type="CDD" id="cd01990">
    <property type="entry name" value="LarE-like"/>
    <property type="match status" value="1"/>
</dbReference>
<evidence type="ECO:0000313" key="3">
    <source>
        <dbReference type="EMBL" id="MBB2894616.1"/>
    </source>
</evidence>
<evidence type="ECO:0000256" key="1">
    <source>
        <dbReference type="PIRSR" id="PIRSR006661-1"/>
    </source>
</evidence>
<gene>
    <name evidence="3" type="ORF">FHU39_004662</name>
</gene>
<dbReference type="PANTHER" id="PTHR43169:SF2">
    <property type="entry name" value="NAD_GMP SYNTHASE DOMAIN-CONTAINING PROTEIN"/>
    <property type="match status" value="1"/>
</dbReference>
<feature type="active site" description="Nucleophile and sulfur donor" evidence="1">
    <location>
        <position position="186"/>
    </location>
</feature>
<evidence type="ECO:0000259" key="2">
    <source>
        <dbReference type="Pfam" id="PF00733"/>
    </source>
</evidence>
<dbReference type="PANTHER" id="PTHR43169">
    <property type="entry name" value="EXSB FAMILY PROTEIN"/>
    <property type="match status" value="1"/>
</dbReference>
<organism evidence="3 4">
    <name type="scientific">Flexivirga oryzae</name>
    <dbReference type="NCBI Taxonomy" id="1794944"/>
    <lineage>
        <taxon>Bacteria</taxon>
        <taxon>Bacillati</taxon>
        <taxon>Actinomycetota</taxon>
        <taxon>Actinomycetes</taxon>
        <taxon>Micrococcales</taxon>
        <taxon>Dermacoccaceae</taxon>
        <taxon>Flexivirga</taxon>
    </lineage>
</organism>
<evidence type="ECO:0000313" key="4">
    <source>
        <dbReference type="Proteomes" id="UP000559182"/>
    </source>
</evidence>
<dbReference type="GO" id="GO:0016783">
    <property type="term" value="F:sulfurtransferase activity"/>
    <property type="evidence" value="ECO:0007669"/>
    <property type="project" value="InterPro"/>
</dbReference>
<comment type="caution">
    <text evidence="3">The sequence shown here is derived from an EMBL/GenBank/DDBJ whole genome shotgun (WGS) entry which is preliminary data.</text>
</comment>